<organism evidence="5">
    <name type="scientific">Florenciella parvula</name>
    <dbReference type="NCBI Taxonomy" id="236787"/>
    <lineage>
        <taxon>Eukaryota</taxon>
        <taxon>Sar</taxon>
        <taxon>Stramenopiles</taxon>
        <taxon>Ochrophyta</taxon>
        <taxon>Dictyochophyceae</taxon>
        <taxon>Florenciellales</taxon>
        <taxon>Florenciella</taxon>
    </lineage>
</organism>
<evidence type="ECO:0000256" key="1">
    <source>
        <dbReference type="ARBA" id="ARBA00022737"/>
    </source>
</evidence>
<sequence length="516" mass="56410">MGIVVGKYETAVMLPVKKREARTIAQRWLTQKADQALAQEWLQGKAQNAAGIKPAEATEPVEPVEPPLLMAPVPSPKTNVLKDLTDAQISDVFNRFDTDLNGYLDTFELADAVNELTGQVLSTGQTMHLVEKYELANTERDPPNSLTELEFGDMVRTIDWDSDDWRKAGGSPLRGTVATSGADQPNGTPYEVVFEQNTLGFRVRTDTTRGLVVVNQVTDPLNLGVIFVGDLLVAVNGAPLGYILDHKVLAKKIKSLGRPMKITFEVSLEGRNAALRERPDTADPEIALNPAKTWSDEKLKRVFLDFDRDQSDSLDTFELGPALTELLGRDFDSGLVAELVTKYDTNGSNTIEFDEFLIMIRSIDTATLDVPTTPQRPATAGGSIDADTFEVTFRKSSLGFRVRNDTERGLIIIKELIKPHAPSTPGTPGMPGTPSTPGGSKGRGDHLDPRVVPGLIVFAVNGAPMGWVNHHKVLAEKIRGLDRPIRVTFKRDIEGGSAKPAQPVIEETQETQAEEK</sequence>
<dbReference type="EMBL" id="HBGT01021675">
    <property type="protein sequence ID" value="CAD9426886.1"/>
    <property type="molecule type" value="Transcribed_RNA"/>
</dbReference>
<dbReference type="SUPFAM" id="SSF47473">
    <property type="entry name" value="EF-hand"/>
    <property type="match status" value="1"/>
</dbReference>
<dbReference type="PROSITE" id="PS00018">
    <property type="entry name" value="EF_HAND_1"/>
    <property type="match status" value="2"/>
</dbReference>
<dbReference type="AlphaFoldDB" id="A0A7S2CIF3"/>
<dbReference type="InterPro" id="IPR002048">
    <property type="entry name" value="EF_hand_dom"/>
</dbReference>
<feature type="domain" description="EF-hand" evidence="4">
    <location>
        <begin position="84"/>
        <end position="119"/>
    </location>
</feature>
<dbReference type="GO" id="GO:0005509">
    <property type="term" value="F:calcium ion binding"/>
    <property type="evidence" value="ECO:0007669"/>
    <property type="project" value="InterPro"/>
</dbReference>
<keyword evidence="2" id="KW-0106">Calcium</keyword>
<name>A0A7S2CIF3_9STRA</name>
<dbReference type="Gene3D" id="1.10.238.10">
    <property type="entry name" value="EF-hand"/>
    <property type="match status" value="2"/>
</dbReference>
<dbReference type="PANTHER" id="PTHR23050">
    <property type="entry name" value="CALCIUM BINDING PROTEIN"/>
    <property type="match status" value="1"/>
</dbReference>
<dbReference type="InterPro" id="IPR011992">
    <property type="entry name" value="EF-hand-dom_pair"/>
</dbReference>
<feature type="domain" description="EF-hand" evidence="4">
    <location>
        <begin position="331"/>
        <end position="366"/>
    </location>
</feature>
<protein>
    <recommendedName>
        <fullName evidence="4">EF-hand domain-containing protein</fullName>
    </recommendedName>
</protein>
<dbReference type="CDD" id="cd00051">
    <property type="entry name" value="EFh"/>
    <property type="match status" value="1"/>
</dbReference>
<gene>
    <name evidence="5" type="ORF">FPAR1323_LOCUS11382</name>
</gene>
<dbReference type="PROSITE" id="PS50222">
    <property type="entry name" value="EF_HAND_2"/>
    <property type="match status" value="3"/>
</dbReference>
<reference evidence="5" key="1">
    <citation type="submission" date="2021-01" db="EMBL/GenBank/DDBJ databases">
        <authorList>
            <person name="Corre E."/>
            <person name="Pelletier E."/>
            <person name="Niang G."/>
            <person name="Scheremetjew M."/>
            <person name="Finn R."/>
            <person name="Kale V."/>
            <person name="Holt S."/>
            <person name="Cochrane G."/>
            <person name="Meng A."/>
            <person name="Brown T."/>
            <person name="Cohen L."/>
        </authorList>
    </citation>
    <scope>NUCLEOTIDE SEQUENCE</scope>
    <source>
        <strain evidence="5">RCC1693</strain>
    </source>
</reference>
<feature type="region of interest" description="Disordered" evidence="3">
    <location>
        <begin position="492"/>
        <end position="516"/>
    </location>
</feature>
<feature type="region of interest" description="Disordered" evidence="3">
    <location>
        <begin position="418"/>
        <end position="447"/>
    </location>
</feature>
<dbReference type="InterPro" id="IPR050145">
    <property type="entry name" value="Centrin_CML-like"/>
</dbReference>
<evidence type="ECO:0000259" key="4">
    <source>
        <dbReference type="PROSITE" id="PS50222"/>
    </source>
</evidence>
<keyword evidence="1" id="KW-0677">Repeat</keyword>
<dbReference type="InterPro" id="IPR018247">
    <property type="entry name" value="EF_Hand_1_Ca_BS"/>
</dbReference>
<evidence type="ECO:0000256" key="2">
    <source>
        <dbReference type="ARBA" id="ARBA00022837"/>
    </source>
</evidence>
<accession>A0A7S2CIF3</accession>
<dbReference type="Pfam" id="PF13499">
    <property type="entry name" value="EF-hand_7"/>
    <property type="match status" value="1"/>
</dbReference>
<proteinExistence type="predicted"/>
<dbReference type="SMART" id="SM00054">
    <property type="entry name" value="EFh"/>
    <property type="match status" value="3"/>
</dbReference>
<evidence type="ECO:0000313" key="5">
    <source>
        <dbReference type="EMBL" id="CAD9426886.1"/>
    </source>
</evidence>
<feature type="compositionally biased region" description="Low complexity" evidence="3">
    <location>
        <begin position="423"/>
        <end position="438"/>
    </location>
</feature>
<evidence type="ECO:0000256" key="3">
    <source>
        <dbReference type="SAM" id="MobiDB-lite"/>
    </source>
</evidence>
<feature type="domain" description="EF-hand" evidence="4">
    <location>
        <begin position="294"/>
        <end position="329"/>
    </location>
</feature>